<reference evidence="1 2" key="1">
    <citation type="submission" date="2015-04" db="EMBL/GenBank/DDBJ databases">
        <authorList>
            <person name="Syromyatnikov M.Y."/>
            <person name="Popov V.N."/>
        </authorList>
    </citation>
    <scope>NUCLEOTIDE SEQUENCE [LARGE SCALE GENOMIC DNA]</scope>
</reference>
<dbReference type="EMBL" id="CVRI01000036">
    <property type="protein sequence ID" value="CRK92955.1"/>
    <property type="molecule type" value="Genomic_DNA"/>
</dbReference>
<evidence type="ECO:0000313" key="2">
    <source>
        <dbReference type="Proteomes" id="UP000183832"/>
    </source>
</evidence>
<organism evidence="1 2">
    <name type="scientific">Clunio marinus</name>
    <dbReference type="NCBI Taxonomy" id="568069"/>
    <lineage>
        <taxon>Eukaryota</taxon>
        <taxon>Metazoa</taxon>
        <taxon>Ecdysozoa</taxon>
        <taxon>Arthropoda</taxon>
        <taxon>Hexapoda</taxon>
        <taxon>Insecta</taxon>
        <taxon>Pterygota</taxon>
        <taxon>Neoptera</taxon>
        <taxon>Endopterygota</taxon>
        <taxon>Diptera</taxon>
        <taxon>Nematocera</taxon>
        <taxon>Chironomoidea</taxon>
        <taxon>Chironomidae</taxon>
        <taxon>Clunio</taxon>
    </lineage>
</organism>
<sequence length="61" mass="7231">MSLMLNNFLFIPARDEFTSHFKNKKQTTSHHLEQDFFSLMSLSKPFNNSMSEYISKHFKTA</sequence>
<name>A0A1J1HYC1_9DIPT</name>
<accession>A0A1J1HYC1</accession>
<dbReference type="Proteomes" id="UP000183832">
    <property type="component" value="Unassembled WGS sequence"/>
</dbReference>
<proteinExistence type="predicted"/>
<keyword evidence="2" id="KW-1185">Reference proteome</keyword>
<gene>
    <name evidence="1" type="ORF">CLUMA_CG006659</name>
</gene>
<evidence type="ECO:0000313" key="1">
    <source>
        <dbReference type="EMBL" id="CRK92955.1"/>
    </source>
</evidence>
<dbReference type="AlphaFoldDB" id="A0A1J1HYC1"/>
<protein>
    <submittedName>
        <fullName evidence="1">CLUMA_CG006659, isoform A</fullName>
    </submittedName>
</protein>